<dbReference type="InterPro" id="IPR001841">
    <property type="entry name" value="Znf_RING"/>
</dbReference>
<evidence type="ECO:0000256" key="2">
    <source>
        <dbReference type="ARBA" id="ARBA00012483"/>
    </source>
</evidence>
<dbReference type="SUPFAM" id="SSF57850">
    <property type="entry name" value="RING/U-box"/>
    <property type="match status" value="1"/>
</dbReference>
<keyword evidence="4 6" id="KW-0863">Zinc-finger</keyword>
<proteinExistence type="predicted"/>
<reference evidence="8" key="1">
    <citation type="submission" date="2023-02" db="EMBL/GenBank/DDBJ databases">
        <title>Genome of toxic invasive species Heracleum sosnowskyi carries increased number of genes despite the absence of recent whole-genome duplications.</title>
        <authorList>
            <person name="Schelkunov M."/>
            <person name="Shtratnikova V."/>
            <person name="Makarenko M."/>
            <person name="Klepikova A."/>
            <person name="Omelchenko D."/>
            <person name="Novikova G."/>
            <person name="Obukhova E."/>
            <person name="Bogdanov V."/>
            <person name="Penin A."/>
            <person name="Logacheva M."/>
        </authorList>
    </citation>
    <scope>NUCLEOTIDE SEQUENCE</scope>
    <source>
        <strain evidence="8">Hsosn_3</strain>
        <tissue evidence="8">Leaf</tissue>
    </source>
</reference>
<dbReference type="Gene3D" id="3.30.40.10">
    <property type="entry name" value="Zinc/RING finger domain, C3HC4 (zinc finger)"/>
    <property type="match status" value="1"/>
</dbReference>
<evidence type="ECO:0000313" key="8">
    <source>
        <dbReference type="EMBL" id="KAK1379590.1"/>
    </source>
</evidence>
<reference evidence="8" key="2">
    <citation type="submission" date="2023-05" db="EMBL/GenBank/DDBJ databases">
        <authorList>
            <person name="Schelkunov M.I."/>
        </authorList>
    </citation>
    <scope>NUCLEOTIDE SEQUENCE</scope>
    <source>
        <strain evidence="8">Hsosn_3</strain>
        <tissue evidence="8">Leaf</tissue>
    </source>
</reference>
<dbReference type="Proteomes" id="UP001237642">
    <property type="component" value="Unassembled WGS sequence"/>
</dbReference>
<protein>
    <recommendedName>
        <fullName evidence="2">RING-type E3 ubiquitin transferase</fullName>
        <ecNumber evidence="2">2.3.2.27</ecNumber>
    </recommendedName>
</protein>
<dbReference type="GO" id="GO:0061630">
    <property type="term" value="F:ubiquitin protein ligase activity"/>
    <property type="evidence" value="ECO:0007669"/>
    <property type="project" value="UniProtKB-EC"/>
</dbReference>
<accession>A0AAD8MKK4</accession>
<evidence type="ECO:0000256" key="5">
    <source>
        <dbReference type="ARBA" id="ARBA00022833"/>
    </source>
</evidence>
<gene>
    <name evidence="8" type="ORF">POM88_026334</name>
</gene>
<dbReference type="PANTHER" id="PTHR15710:SF132">
    <property type="entry name" value="E3 UBIQUITIN-PROTEIN LIGASE MPSR1"/>
    <property type="match status" value="1"/>
</dbReference>
<dbReference type="SMART" id="SM00184">
    <property type="entry name" value="RING"/>
    <property type="match status" value="1"/>
</dbReference>
<evidence type="ECO:0000256" key="4">
    <source>
        <dbReference type="ARBA" id="ARBA00022771"/>
    </source>
</evidence>
<sequence>MASSPSSLPSSPSQLQRLQTFVEEHISHICLKNNISIPLPLIWGSTNTPNIATLPSEHQSRNILDRIILTNNIVDSLLVISGSSAVIDMLLLNLMGITGEPAASRASIERLVVVDKMIGECVICMDEFGGKICKEMPCKHVFHGECIEKWLNIHGTCPVCRHKMPFDQNDEGKDKSRVFRLSIYFNEDYYDTDDIDDIDEDLFDYEEFDENYGDEQSDDSDD</sequence>
<organism evidence="8 9">
    <name type="scientific">Heracleum sosnowskyi</name>
    <dbReference type="NCBI Taxonomy" id="360622"/>
    <lineage>
        <taxon>Eukaryota</taxon>
        <taxon>Viridiplantae</taxon>
        <taxon>Streptophyta</taxon>
        <taxon>Embryophyta</taxon>
        <taxon>Tracheophyta</taxon>
        <taxon>Spermatophyta</taxon>
        <taxon>Magnoliopsida</taxon>
        <taxon>eudicotyledons</taxon>
        <taxon>Gunneridae</taxon>
        <taxon>Pentapetalae</taxon>
        <taxon>asterids</taxon>
        <taxon>campanulids</taxon>
        <taxon>Apiales</taxon>
        <taxon>Apiaceae</taxon>
        <taxon>Apioideae</taxon>
        <taxon>apioid superclade</taxon>
        <taxon>Tordylieae</taxon>
        <taxon>Tordyliinae</taxon>
        <taxon>Heracleum</taxon>
    </lineage>
</organism>
<evidence type="ECO:0000259" key="7">
    <source>
        <dbReference type="PROSITE" id="PS50089"/>
    </source>
</evidence>
<comment type="caution">
    <text evidence="8">The sequence shown here is derived from an EMBL/GenBank/DDBJ whole genome shotgun (WGS) entry which is preliminary data.</text>
</comment>
<name>A0AAD8MKK4_9APIA</name>
<evidence type="ECO:0000256" key="6">
    <source>
        <dbReference type="PROSITE-ProRule" id="PRU00175"/>
    </source>
</evidence>
<dbReference type="PROSITE" id="PS50089">
    <property type="entry name" value="ZF_RING_2"/>
    <property type="match status" value="1"/>
</dbReference>
<keyword evidence="9" id="KW-1185">Reference proteome</keyword>
<keyword evidence="3" id="KW-0479">Metal-binding</keyword>
<dbReference type="AlphaFoldDB" id="A0AAD8MKK4"/>
<dbReference type="Pfam" id="PF13639">
    <property type="entry name" value="zf-RING_2"/>
    <property type="match status" value="1"/>
</dbReference>
<evidence type="ECO:0000313" key="9">
    <source>
        <dbReference type="Proteomes" id="UP001237642"/>
    </source>
</evidence>
<dbReference type="EMBL" id="JAUIZM010000006">
    <property type="protein sequence ID" value="KAK1379590.1"/>
    <property type="molecule type" value="Genomic_DNA"/>
</dbReference>
<keyword evidence="5" id="KW-0862">Zinc</keyword>
<dbReference type="GO" id="GO:0005737">
    <property type="term" value="C:cytoplasm"/>
    <property type="evidence" value="ECO:0007669"/>
    <property type="project" value="TreeGrafter"/>
</dbReference>
<dbReference type="GO" id="GO:0008270">
    <property type="term" value="F:zinc ion binding"/>
    <property type="evidence" value="ECO:0007669"/>
    <property type="project" value="UniProtKB-KW"/>
</dbReference>
<dbReference type="InterPro" id="IPR013083">
    <property type="entry name" value="Znf_RING/FYVE/PHD"/>
</dbReference>
<feature type="domain" description="RING-type" evidence="7">
    <location>
        <begin position="121"/>
        <end position="161"/>
    </location>
</feature>
<dbReference type="EC" id="2.3.2.27" evidence="2"/>
<evidence type="ECO:0000256" key="3">
    <source>
        <dbReference type="ARBA" id="ARBA00022723"/>
    </source>
</evidence>
<dbReference type="PANTHER" id="PTHR15710">
    <property type="entry name" value="E3 UBIQUITIN-PROTEIN LIGASE PRAJA"/>
    <property type="match status" value="1"/>
</dbReference>
<evidence type="ECO:0000256" key="1">
    <source>
        <dbReference type="ARBA" id="ARBA00000900"/>
    </source>
</evidence>
<comment type="catalytic activity">
    <reaction evidence="1">
        <text>S-ubiquitinyl-[E2 ubiquitin-conjugating enzyme]-L-cysteine + [acceptor protein]-L-lysine = [E2 ubiquitin-conjugating enzyme]-L-cysteine + N(6)-ubiquitinyl-[acceptor protein]-L-lysine.</text>
        <dbReference type="EC" id="2.3.2.27"/>
    </reaction>
</comment>
<dbReference type="GO" id="GO:0016567">
    <property type="term" value="P:protein ubiquitination"/>
    <property type="evidence" value="ECO:0007669"/>
    <property type="project" value="TreeGrafter"/>
</dbReference>